<dbReference type="EMBL" id="JAHRIO010081409">
    <property type="protein sequence ID" value="MEQ2185381.1"/>
    <property type="molecule type" value="Genomic_DNA"/>
</dbReference>
<keyword evidence="2" id="KW-1185">Reference proteome</keyword>
<name>A0ABV0PPG3_9TELE</name>
<protein>
    <submittedName>
        <fullName evidence="1">Uncharacterized protein</fullName>
    </submittedName>
</protein>
<reference evidence="1 2" key="1">
    <citation type="submission" date="2021-06" db="EMBL/GenBank/DDBJ databases">
        <authorList>
            <person name="Palmer J.M."/>
        </authorList>
    </citation>
    <scope>NUCLEOTIDE SEQUENCE [LARGE SCALE GENOMIC DNA]</scope>
    <source>
        <strain evidence="1 2">GA_2019</strain>
        <tissue evidence="1">Muscle</tissue>
    </source>
</reference>
<proteinExistence type="predicted"/>
<gene>
    <name evidence="1" type="ORF">GOODEAATRI_017623</name>
</gene>
<organism evidence="1 2">
    <name type="scientific">Goodea atripinnis</name>
    <dbReference type="NCBI Taxonomy" id="208336"/>
    <lineage>
        <taxon>Eukaryota</taxon>
        <taxon>Metazoa</taxon>
        <taxon>Chordata</taxon>
        <taxon>Craniata</taxon>
        <taxon>Vertebrata</taxon>
        <taxon>Euteleostomi</taxon>
        <taxon>Actinopterygii</taxon>
        <taxon>Neopterygii</taxon>
        <taxon>Teleostei</taxon>
        <taxon>Neoteleostei</taxon>
        <taxon>Acanthomorphata</taxon>
        <taxon>Ovalentaria</taxon>
        <taxon>Atherinomorphae</taxon>
        <taxon>Cyprinodontiformes</taxon>
        <taxon>Goodeidae</taxon>
        <taxon>Goodea</taxon>
    </lineage>
</organism>
<accession>A0ABV0PPG3</accession>
<evidence type="ECO:0000313" key="2">
    <source>
        <dbReference type="Proteomes" id="UP001476798"/>
    </source>
</evidence>
<dbReference type="Proteomes" id="UP001476798">
    <property type="component" value="Unassembled WGS sequence"/>
</dbReference>
<comment type="caution">
    <text evidence="1">The sequence shown here is derived from an EMBL/GenBank/DDBJ whole genome shotgun (WGS) entry which is preliminary data.</text>
</comment>
<sequence>MITPLSARAPHVRRFCSECVSLRFPLPLFSSPLSLSLFPFSRGISTSVFLSSSLFFNSAESTRPPPACRTESERLEARLAAVLMLRLLRATHRDASGGGNKYENEGSV</sequence>
<evidence type="ECO:0000313" key="1">
    <source>
        <dbReference type="EMBL" id="MEQ2185381.1"/>
    </source>
</evidence>